<keyword evidence="9" id="KW-0998">Cell outer membrane</keyword>
<dbReference type="Gene3D" id="2.60.40.2610">
    <property type="entry name" value="Outer membrane usher protein FimD, plug domain"/>
    <property type="match status" value="1"/>
</dbReference>
<organism evidence="13 14">
    <name type="scientific">Enterobacillus tribolii</name>
    <dbReference type="NCBI Taxonomy" id="1487935"/>
    <lineage>
        <taxon>Bacteria</taxon>
        <taxon>Pseudomonadati</taxon>
        <taxon>Pseudomonadota</taxon>
        <taxon>Gammaproteobacteria</taxon>
        <taxon>Enterobacterales</taxon>
        <taxon>Hafniaceae</taxon>
        <taxon>Enterobacillus</taxon>
    </lineage>
</organism>
<proteinExistence type="inferred from homology"/>
<comment type="caution">
    <text evidence="13">The sequence shown here is derived from an EMBL/GenBank/DDBJ whole genome shotgun (WGS) entry which is preliminary data.</text>
</comment>
<dbReference type="GO" id="GO:0009297">
    <property type="term" value="P:pilus assembly"/>
    <property type="evidence" value="ECO:0007669"/>
    <property type="project" value="InterPro"/>
</dbReference>
<keyword evidence="4" id="KW-1134">Transmembrane beta strand</keyword>
<keyword evidence="5" id="KW-1029">Fimbrium biogenesis</keyword>
<sequence length="859" mass="93721">MDNKNNRRIRPRLTRVACLIAAQIALPAGMIMNVQARDYFNPALLEMGTPGQVPVDLSVFGEAGGQVPGIYHVDVYLNNDRMETRSVTFSMAADSAGKQTLQPCLPVDDLAGWGVMISRFPALGKPGDACANLAAIPQASATFRFSEQQLLLSFPQSAVNNAVRGWVDPRQWDDGITAVLLNYSVSGANNWAKKGNGADSNNQYANLRPGINIGPWRLRNYTTWNRSSSGGETHDKWDTIYTYIQRDIKVLKSQLTLGDSTTLSDVFDSIPFRGGQLASDDEMLPESLRGYAPVVRGIARTSAQVVIRQNGYVIYQTYVSPGSFEITDMYPTGGSGDLHVTIQESDGSEQQLVIPYASLPVLQREGRFKYSLTSGVYRAYDNSVEETPVTQGTAIYGLPAGFTLYGGFQASSKYQATAFGAGKNLGRFGAISADVTQAWSRQKDQQRENGQSWRVRYSKNFVETGTNFAIAGYRYATDGYWGMQEVLETYRDERSYPLQERRRNRAEMTLSQNLWEGAGSLSLNAVREDYWNNNKRMASYGASYSNSYNGISYNLNYTYNRNSYATTSSGGGSGRQYNNDQLFSFNISMPLDKLFGSRRTYISYRVNTSKNGNTSNSVSINGTALADNNLNWNVMQGYGSQGQGNSGNVNANWRAGYGEVNGGYSYDRYSQRLNYGLQGSIVAHRNGITLGQPAGETAVLVAAPGAKSVAIQGQTGVKTDFRGYTLVPYASPYRKNDVTLNTATLGDNAEVTINSQTVIPTRGAIVRANFQTSVGYRVLMVLTQADGRPVPFGAAVTESGSKDAQGFIVGDGGQTYLTGLSERGTLSVKWGNGPGEQCNVDYSVPKGTNAIANLNGQCR</sequence>
<gene>
    <name evidence="13" type="ORF">C8D90_11018</name>
</gene>
<keyword evidence="6" id="KW-0812">Transmembrane</keyword>
<dbReference type="PANTHER" id="PTHR30451">
    <property type="entry name" value="OUTER MEMBRANE USHER PROTEIN"/>
    <property type="match status" value="1"/>
</dbReference>
<dbReference type="Gene3D" id="2.60.40.3110">
    <property type="match status" value="1"/>
</dbReference>
<accession>A0A370QEF4</accession>
<keyword evidence="8" id="KW-0472">Membrane</keyword>
<dbReference type="InterPro" id="IPR025885">
    <property type="entry name" value="PapC_N"/>
</dbReference>
<dbReference type="FunFam" id="2.60.40.2610:FF:000001">
    <property type="entry name" value="Outer membrane fimbrial usher protein"/>
    <property type="match status" value="1"/>
</dbReference>
<dbReference type="InterPro" id="IPR042186">
    <property type="entry name" value="FimD_plug_dom"/>
</dbReference>
<dbReference type="GO" id="GO:0015473">
    <property type="term" value="F:fimbrial usher porin activity"/>
    <property type="evidence" value="ECO:0007669"/>
    <property type="project" value="InterPro"/>
</dbReference>
<dbReference type="InterPro" id="IPR000015">
    <property type="entry name" value="Fimb_usher"/>
</dbReference>
<evidence type="ECO:0000256" key="5">
    <source>
        <dbReference type="ARBA" id="ARBA00022558"/>
    </source>
</evidence>
<dbReference type="OrthoDB" id="6554712at2"/>
<dbReference type="RefSeq" id="WP_115459888.1">
    <property type="nucleotide sequence ID" value="NZ_QRAP01000010.1"/>
</dbReference>
<dbReference type="InterPro" id="IPR043142">
    <property type="entry name" value="PapC-like_C_sf"/>
</dbReference>
<keyword evidence="14" id="KW-1185">Reference proteome</keyword>
<evidence type="ECO:0000256" key="9">
    <source>
        <dbReference type="ARBA" id="ARBA00023237"/>
    </source>
</evidence>
<dbReference type="EMBL" id="QRAP01000010">
    <property type="protein sequence ID" value="RDK86744.1"/>
    <property type="molecule type" value="Genomic_DNA"/>
</dbReference>
<comment type="subcellular location">
    <subcellularLocation>
        <location evidence="1">Cell outer membrane</location>
        <topology evidence="1">Multi-pass membrane protein</topology>
    </subcellularLocation>
</comment>
<dbReference type="GO" id="GO:0009279">
    <property type="term" value="C:cell outer membrane"/>
    <property type="evidence" value="ECO:0007669"/>
    <property type="project" value="UniProtKB-SubCell"/>
</dbReference>
<name>A0A370QEF4_9GAMM</name>
<keyword evidence="7 10" id="KW-0732">Signal</keyword>
<evidence type="ECO:0000256" key="4">
    <source>
        <dbReference type="ARBA" id="ARBA00022452"/>
    </source>
</evidence>
<dbReference type="SUPFAM" id="SSF141729">
    <property type="entry name" value="FimD N-terminal domain-like"/>
    <property type="match status" value="1"/>
</dbReference>
<evidence type="ECO:0000313" key="14">
    <source>
        <dbReference type="Proteomes" id="UP000254848"/>
    </source>
</evidence>
<protein>
    <submittedName>
        <fullName evidence="13">Outer membrane usher protein</fullName>
    </submittedName>
</protein>
<evidence type="ECO:0000256" key="2">
    <source>
        <dbReference type="ARBA" id="ARBA00008064"/>
    </source>
</evidence>
<dbReference type="Gene3D" id="3.10.20.410">
    <property type="match status" value="1"/>
</dbReference>
<feature type="chain" id="PRO_5016943149" evidence="10">
    <location>
        <begin position="37"/>
        <end position="859"/>
    </location>
</feature>
<evidence type="ECO:0000256" key="8">
    <source>
        <dbReference type="ARBA" id="ARBA00023136"/>
    </source>
</evidence>
<feature type="domain" description="PapC-like C-terminal" evidence="11">
    <location>
        <begin position="779"/>
        <end position="846"/>
    </location>
</feature>
<feature type="domain" description="PapC N-terminal" evidence="12">
    <location>
        <begin position="39"/>
        <end position="186"/>
    </location>
</feature>
<keyword evidence="3" id="KW-0813">Transport</keyword>
<comment type="similarity">
    <text evidence="2">Belongs to the fimbrial export usher family.</text>
</comment>
<evidence type="ECO:0000256" key="7">
    <source>
        <dbReference type="ARBA" id="ARBA00022729"/>
    </source>
</evidence>
<dbReference type="InterPro" id="IPR025949">
    <property type="entry name" value="PapC-like_C"/>
</dbReference>
<evidence type="ECO:0000256" key="10">
    <source>
        <dbReference type="SAM" id="SignalP"/>
    </source>
</evidence>
<dbReference type="Proteomes" id="UP000254848">
    <property type="component" value="Unassembled WGS sequence"/>
</dbReference>
<reference evidence="13 14" key="1">
    <citation type="submission" date="2018-07" db="EMBL/GenBank/DDBJ databases">
        <title>Genomic Encyclopedia of Type Strains, Phase IV (KMG-IV): sequencing the most valuable type-strain genomes for metagenomic binning, comparative biology and taxonomic classification.</title>
        <authorList>
            <person name="Goeker M."/>
        </authorList>
    </citation>
    <scope>NUCLEOTIDE SEQUENCE [LARGE SCALE GENOMIC DNA]</scope>
    <source>
        <strain evidence="13 14">DSM 103736</strain>
    </source>
</reference>
<feature type="signal peptide" evidence="10">
    <location>
        <begin position="1"/>
        <end position="36"/>
    </location>
</feature>
<evidence type="ECO:0000256" key="3">
    <source>
        <dbReference type="ARBA" id="ARBA00022448"/>
    </source>
</evidence>
<dbReference type="Pfam" id="PF13953">
    <property type="entry name" value="PapC_C"/>
    <property type="match status" value="1"/>
</dbReference>
<dbReference type="AlphaFoldDB" id="A0A370QEF4"/>
<evidence type="ECO:0000256" key="1">
    <source>
        <dbReference type="ARBA" id="ARBA00004571"/>
    </source>
</evidence>
<dbReference type="FunFam" id="2.60.40.3110:FF:000001">
    <property type="entry name" value="Putative fimbrial outer membrane usher"/>
    <property type="match status" value="1"/>
</dbReference>
<evidence type="ECO:0000259" key="11">
    <source>
        <dbReference type="Pfam" id="PF13953"/>
    </source>
</evidence>
<dbReference type="Pfam" id="PF13954">
    <property type="entry name" value="PapC_N"/>
    <property type="match status" value="1"/>
</dbReference>
<evidence type="ECO:0000259" key="12">
    <source>
        <dbReference type="Pfam" id="PF13954"/>
    </source>
</evidence>
<dbReference type="Pfam" id="PF00577">
    <property type="entry name" value="Usher"/>
    <property type="match status" value="1"/>
</dbReference>
<dbReference type="Gene3D" id="2.60.40.2070">
    <property type="match status" value="1"/>
</dbReference>
<dbReference type="PANTHER" id="PTHR30451:SF21">
    <property type="entry name" value="FIMBRIAL USHER DOMAIN-CONTAINING PROTEIN YDET-RELATED"/>
    <property type="match status" value="1"/>
</dbReference>
<evidence type="ECO:0000256" key="6">
    <source>
        <dbReference type="ARBA" id="ARBA00022692"/>
    </source>
</evidence>
<dbReference type="InterPro" id="IPR037224">
    <property type="entry name" value="PapC_N_sf"/>
</dbReference>
<evidence type="ECO:0000313" key="13">
    <source>
        <dbReference type="EMBL" id="RDK86744.1"/>
    </source>
</evidence>